<dbReference type="PATRIC" id="fig|1125718.3.peg.2911"/>
<comment type="caution">
    <text evidence="1">The sequence shown here is derived from an EMBL/GenBank/DDBJ whole genome shotgun (WGS) entry which is preliminary data.</text>
</comment>
<evidence type="ECO:0000313" key="1">
    <source>
        <dbReference type="EMBL" id="EJF35682.1"/>
    </source>
</evidence>
<keyword evidence="2" id="KW-1185">Reference proteome</keyword>
<gene>
    <name evidence="1" type="ORF">HMPREF1318_1257</name>
</gene>
<protein>
    <submittedName>
        <fullName evidence="1">Uncharacterized protein</fullName>
    </submittedName>
</protein>
<evidence type="ECO:0000313" key="2">
    <source>
        <dbReference type="Proteomes" id="UP000002941"/>
    </source>
</evidence>
<name>J0MUE4_9ACTO</name>
<organism evidence="1 2">
    <name type="scientific">Actinomyces massiliensis F0489</name>
    <dbReference type="NCBI Taxonomy" id="1125718"/>
    <lineage>
        <taxon>Bacteria</taxon>
        <taxon>Bacillati</taxon>
        <taxon>Actinomycetota</taxon>
        <taxon>Actinomycetes</taxon>
        <taxon>Actinomycetales</taxon>
        <taxon>Actinomycetaceae</taxon>
        <taxon>Actinomyces</taxon>
    </lineage>
</organism>
<dbReference type="AlphaFoldDB" id="J0MUE4"/>
<dbReference type="EMBL" id="AKFT01000226">
    <property type="protein sequence ID" value="EJF35682.1"/>
    <property type="molecule type" value="Genomic_DNA"/>
</dbReference>
<reference evidence="1 2" key="1">
    <citation type="submission" date="2012-05" db="EMBL/GenBank/DDBJ databases">
        <authorList>
            <person name="Harkins D.M."/>
            <person name="Madupu R."/>
            <person name="Durkin A.S."/>
            <person name="Torralba M."/>
            <person name="Methe B."/>
            <person name="Sutton G.G."/>
            <person name="Nelson K.E."/>
        </authorList>
    </citation>
    <scope>NUCLEOTIDE SEQUENCE [LARGE SCALE GENOMIC DNA]</scope>
    <source>
        <strain evidence="1 2">F0489</strain>
    </source>
</reference>
<sequence>MSKPKGRHHVKVRKDKETARKVSAMLISIARLVRAVSVLADALGRWFD</sequence>
<dbReference type="RefSeq" id="WP_008734140.1">
    <property type="nucleotide sequence ID" value="NZ_AKFT01000226.1"/>
</dbReference>
<dbReference type="Proteomes" id="UP000002941">
    <property type="component" value="Unassembled WGS sequence"/>
</dbReference>
<proteinExistence type="predicted"/>
<accession>J0MUE4</accession>